<proteinExistence type="predicted"/>
<keyword evidence="1" id="KW-0472">Membrane</keyword>
<sequence>MKIKIDDKQKRKTTKKILIKFCGVLIIWVGYALIPLFHLSLF</sequence>
<evidence type="ECO:0000313" key="2">
    <source>
        <dbReference type="EMBL" id="KKN44890.1"/>
    </source>
</evidence>
<accession>A0A0F9QL60</accession>
<keyword evidence="1" id="KW-0812">Transmembrane</keyword>
<name>A0A0F9QL60_9ZZZZ</name>
<feature type="transmembrane region" description="Helical" evidence="1">
    <location>
        <begin position="21"/>
        <end position="41"/>
    </location>
</feature>
<reference evidence="2" key="1">
    <citation type="journal article" date="2015" name="Nature">
        <title>Complex archaea that bridge the gap between prokaryotes and eukaryotes.</title>
        <authorList>
            <person name="Spang A."/>
            <person name="Saw J.H."/>
            <person name="Jorgensen S.L."/>
            <person name="Zaremba-Niedzwiedzka K."/>
            <person name="Martijn J."/>
            <person name="Lind A.E."/>
            <person name="van Eijk R."/>
            <person name="Schleper C."/>
            <person name="Guy L."/>
            <person name="Ettema T.J."/>
        </authorList>
    </citation>
    <scope>NUCLEOTIDE SEQUENCE</scope>
</reference>
<protein>
    <submittedName>
        <fullName evidence="2">Uncharacterized protein</fullName>
    </submittedName>
</protein>
<organism evidence="2">
    <name type="scientific">marine sediment metagenome</name>
    <dbReference type="NCBI Taxonomy" id="412755"/>
    <lineage>
        <taxon>unclassified sequences</taxon>
        <taxon>metagenomes</taxon>
        <taxon>ecological metagenomes</taxon>
    </lineage>
</organism>
<evidence type="ECO:0000256" key="1">
    <source>
        <dbReference type="SAM" id="Phobius"/>
    </source>
</evidence>
<gene>
    <name evidence="2" type="ORF">LCGC14_0688400</name>
</gene>
<keyword evidence="1" id="KW-1133">Transmembrane helix</keyword>
<dbReference type="EMBL" id="LAZR01001421">
    <property type="protein sequence ID" value="KKN44890.1"/>
    <property type="molecule type" value="Genomic_DNA"/>
</dbReference>
<dbReference type="AlphaFoldDB" id="A0A0F9QL60"/>
<comment type="caution">
    <text evidence="2">The sequence shown here is derived from an EMBL/GenBank/DDBJ whole genome shotgun (WGS) entry which is preliminary data.</text>
</comment>